<accession>A0ABW3W9L1</accession>
<reference evidence="3" key="1">
    <citation type="journal article" date="2019" name="Int. J. Syst. Evol. Microbiol.">
        <title>The Global Catalogue of Microorganisms (GCM) 10K type strain sequencing project: providing services to taxonomists for standard genome sequencing and annotation.</title>
        <authorList>
            <consortium name="The Broad Institute Genomics Platform"/>
            <consortium name="The Broad Institute Genome Sequencing Center for Infectious Disease"/>
            <person name="Wu L."/>
            <person name="Ma J."/>
        </authorList>
    </citation>
    <scope>NUCLEOTIDE SEQUENCE [LARGE SCALE GENOMIC DNA]</scope>
    <source>
        <strain evidence="3">CCUG 52478</strain>
    </source>
</reference>
<organism evidence="2 3">
    <name type="scientific">Nocardioides ginsengisoli</name>
    <dbReference type="NCBI Taxonomy" id="363868"/>
    <lineage>
        <taxon>Bacteria</taxon>
        <taxon>Bacillati</taxon>
        <taxon>Actinomycetota</taxon>
        <taxon>Actinomycetes</taxon>
        <taxon>Propionibacteriales</taxon>
        <taxon>Nocardioidaceae</taxon>
        <taxon>Nocardioides</taxon>
    </lineage>
</organism>
<proteinExistence type="predicted"/>
<evidence type="ECO:0000313" key="2">
    <source>
        <dbReference type="EMBL" id="MFD1251069.1"/>
    </source>
</evidence>
<dbReference type="RefSeq" id="WP_367918195.1">
    <property type="nucleotide sequence ID" value="NZ_BAABAC010000007.1"/>
</dbReference>
<feature type="region of interest" description="Disordered" evidence="1">
    <location>
        <begin position="1"/>
        <end position="21"/>
    </location>
</feature>
<evidence type="ECO:0008006" key="4">
    <source>
        <dbReference type="Google" id="ProtNLM"/>
    </source>
</evidence>
<evidence type="ECO:0000256" key="1">
    <source>
        <dbReference type="SAM" id="MobiDB-lite"/>
    </source>
</evidence>
<sequence length="85" mass="9525">MTADGCTSIDEAGPPEDRPDPRIVAARVRMHRLRGRQPQAMRQLECLSCEKITDHLRGPVTYAQDGSVLVQWWTCSECREGQTVG</sequence>
<evidence type="ECO:0000313" key="3">
    <source>
        <dbReference type="Proteomes" id="UP001597229"/>
    </source>
</evidence>
<name>A0ABW3W9L1_9ACTN</name>
<dbReference type="Proteomes" id="UP001597229">
    <property type="component" value="Unassembled WGS sequence"/>
</dbReference>
<comment type="caution">
    <text evidence="2">The sequence shown here is derived from an EMBL/GenBank/DDBJ whole genome shotgun (WGS) entry which is preliminary data.</text>
</comment>
<keyword evidence="3" id="KW-1185">Reference proteome</keyword>
<protein>
    <recommendedName>
        <fullName evidence="4">RNHCP domain-containing protein</fullName>
    </recommendedName>
</protein>
<gene>
    <name evidence="2" type="ORF">ACFQ3F_24980</name>
</gene>
<dbReference type="EMBL" id="JBHTLX010000033">
    <property type="protein sequence ID" value="MFD1251069.1"/>
    <property type="molecule type" value="Genomic_DNA"/>
</dbReference>